<dbReference type="RefSeq" id="WP_107185060.1">
    <property type="nucleotide sequence ID" value="NZ_JAWQGC010000002.1"/>
</dbReference>
<evidence type="ECO:0000313" key="6">
    <source>
        <dbReference type="EMBL" id="PSV10809.1"/>
    </source>
</evidence>
<evidence type="ECO:0000256" key="2">
    <source>
        <dbReference type="ARBA" id="ARBA00023015"/>
    </source>
</evidence>
<dbReference type="AlphaFoldDB" id="A0A2T3KV30"/>
<keyword evidence="3" id="KW-0238">DNA-binding</keyword>
<gene>
    <name evidence="6" type="ORF">C0W93_10900</name>
</gene>
<evidence type="ECO:0000259" key="5">
    <source>
        <dbReference type="PROSITE" id="PS50931"/>
    </source>
</evidence>
<sequence>MTKSYTKHRYQQLPSQQSIRVFESAARHLNFTLAAEELSITQSGVSKQIKGLERFLNTSLFIRKGQKIDLTETGRLFYTGCIEALDCLQQAIDTIQGQAGQLRLQAPPTFASRWLIPRMELLHKNLPELSLHIETTWLRTIQDYIQTEPNQLVIHACINYPFNNLRTELLREESLFVVVSPDYLARNGQIKSAQDLANHSLLHTRLDGHIHWESWANAMNLHDLDTTTGYEFETLDMALSAAENGLGVLVCDFLFAFEALTNGRLVIPFNMPIVTGLRYMLLSQPHKNYQPLQQSYLNWLYQQIKQDNKEMEQYLIELGFDISDRRKGIL</sequence>
<dbReference type="PROSITE" id="PS50931">
    <property type="entry name" value="HTH_LYSR"/>
    <property type="match status" value="1"/>
</dbReference>
<evidence type="ECO:0000256" key="3">
    <source>
        <dbReference type="ARBA" id="ARBA00023125"/>
    </source>
</evidence>
<dbReference type="InterPro" id="IPR058163">
    <property type="entry name" value="LysR-type_TF_proteobact-type"/>
</dbReference>
<proteinExistence type="inferred from homology"/>
<dbReference type="GO" id="GO:0043565">
    <property type="term" value="F:sequence-specific DNA binding"/>
    <property type="evidence" value="ECO:0007669"/>
    <property type="project" value="TreeGrafter"/>
</dbReference>
<dbReference type="SUPFAM" id="SSF46785">
    <property type="entry name" value="Winged helix' DNA-binding domain"/>
    <property type="match status" value="1"/>
</dbReference>
<keyword evidence="2" id="KW-0805">Transcription regulation</keyword>
<dbReference type="SUPFAM" id="SSF53850">
    <property type="entry name" value="Periplasmic binding protein-like II"/>
    <property type="match status" value="1"/>
</dbReference>
<dbReference type="GO" id="GO:0003700">
    <property type="term" value="F:DNA-binding transcription factor activity"/>
    <property type="evidence" value="ECO:0007669"/>
    <property type="project" value="InterPro"/>
</dbReference>
<comment type="caution">
    <text evidence="6">The sequence shown here is derived from an EMBL/GenBank/DDBJ whole genome shotgun (WGS) entry which is preliminary data.</text>
</comment>
<evidence type="ECO:0000256" key="4">
    <source>
        <dbReference type="ARBA" id="ARBA00023163"/>
    </source>
</evidence>
<dbReference type="PRINTS" id="PR00039">
    <property type="entry name" value="HTHLYSR"/>
</dbReference>
<evidence type="ECO:0000313" key="7">
    <source>
        <dbReference type="Proteomes" id="UP000240530"/>
    </source>
</evidence>
<dbReference type="Pfam" id="PF03466">
    <property type="entry name" value="LysR_substrate"/>
    <property type="match status" value="1"/>
</dbReference>
<dbReference type="InterPro" id="IPR005119">
    <property type="entry name" value="LysR_subst-bd"/>
</dbReference>
<organism evidence="6 7">
    <name type="scientific">Photobacterium leiognathi subsp. mandapamensis</name>
    <name type="common">Photobacterium mandapamensis</name>
    <dbReference type="NCBI Taxonomy" id="48408"/>
    <lineage>
        <taxon>Bacteria</taxon>
        <taxon>Pseudomonadati</taxon>
        <taxon>Pseudomonadota</taxon>
        <taxon>Gammaproteobacteria</taxon>
        <taxon>Vibrionales</taxon>
        <taxon>Vibrionaceae</taxon>
        <taxon>Photobacterium</taxon>
    </lineage>
</organism>
<dbReference type="Gene3D" id="1.10.10.10">
    <property type="entry name" value="Winged helix-like DNA-binding domain superfamily/Winged helix DNA-binding domain"/>
    <property type="match status" value="1"/>
</dbReference>
<dbReference type="InterPro" id="IPR000847">
    <property type="entry name" value="LysR_HTH_N"/>
</dbReference>
<dbReference type="InterPro" id="IPR036388">
    <property type="entry name" value="WH-like_DNA-bd_sf"/>
</dbReference>
<protein>
    <submittedName>
        <fullName evidence="6">LysR family transcriptional regulator</fullName>
    </submittedName>
</protein>
<comment type="similarity">
    <text evidence="1">Belongs to the LysR transcriptional regulatory family.</text>
</comment>
<accession>A0A2T3KV30</accession>
<dbReference type="Pfam" id="PF00126">
    <property type="entry name" value="HTH_1"/>
    <property type="match status" value="1"/>
</dbReference>
<keyword evidence="4" id="KW-0804">Transcription</keyword>
<reference evidence="6 7" key="1">
    <citation type="submission" date="2018-03" db="EMBL/GenBank/DDBJ databases">
        <title>Whole genome sequencing of Histamine producing bacteria.</title>
        <authorList>
            <person name="Butler K."/>
        </authorList>
    </citation>
    <scope>NUCLEOTIDE SEQUENCE [LARGE SCALE GENOMIC DNA]</scope>
    <source>
        <strain evidence="6 7">Res.4.1</strain>
    </source>
</reference>
<name>A0A2T3KV30_PHOLD</name>
<dbReference type="PANTHER" id="PTHR30537">
    <property type="entry name" value="HTH-TYPE TRANSCRIPTIONAL REGULATOR"/>
    <property type="match status" value="1"/>
</dbReference>
<dbReference type="GO" id="GO:0006351">
    <property type="term" value="P:DNA-templated transcription"/>
    <property type="evidence" value="ECO:0007669"/>
    <property type="project" value="TreeGrafter"/>
</dbReference>
<dbReference type="PANTHER" id="PTHR30537:SF74">
    <property type="entry name" value="HTH-TYPE TRANSCRIPTIONAL REGULATOR TRPI"/>
    <property type="match status" value="1"/>
</dbReference>
<dbReference type="EMBL" id="PYNS01000010">
    <property type="protein sequence ID" value="PSV10809.1"/>
    <property type="molecule type" value="Genomic_DNA"/>
</dbReference>
<dbReference type="FunFam" id="1.10.10.10:FF:000001">
    <property type="entry name" value="LysR family transcriptional regulator"/>
    <property type="match status" value="1"/>
</dbReference>
<dbReference type="InterPro" id="IPR036390">
    <property type="entry name" value="WH_DNA-bd_sf"/>
</dbReference>
<dbReference type="Gene3D" id="3.40.190.10">
    <property type="entry name" value="Periplasmic binding protein-like II"/>
    <property type="match status" value="2"/>
</dbReference>
<evidence type="ECO:0000256" key="1">
    <source>
        <dbReference type="ARBA" id="ARBA00009437"/>
    </source>
</evidence>
<feature type="domain" description="HTH lysR-type" evidence="5">
    <location>
        <begin position="14"/>
        <end position="71"/>
    </location>
</feature>
<dbReference type="Proteomes" id="UP000240530">
    <property type="component" value="Unassembled WGS sequence"/>
</dbReference>